<dbReference type="RefSeq" id="WP_013921612.1">
    <property type="nucleotide sequence ID" value="NC_015693.1"/>
</dbReference>
<evidence type="ECO:0000313" key="2">
    <source>
        <dbReference type="Proteomes" id="UP000000493"/>
    </source>
</evidence>
<organism evidence="1 2">
    <name type="scientific">Runella slithyformis (strain ATCC 29530 / DSM 19594 / LMG 11500 / NCIMB 11436 / LSU 4)</name>
    <dbReference type="NCBI Taxonomy" id="761193"/>
    <lineage>
        <taxon>Bacteria</taxon>
        <taxon>Pseudomonadati</taxon>
        <taxon>Bacteroidota</taxon>
        <taxon>Cytophagia</taxon>
        <taxon>Cytophagales</taxon>
        <taxon>Spirosomataceae</taxon>
        <taxon>Runella</taxon>
    </lineage>
</organism>
<name>A0A7U4E8Q2_RUNSL</name>
<gene>
    <name evidence="1" type="ordered locus">Runsl_5652</name>
</gene>
<dbReference type="Gene3D" id="1.25.40.10">
    <property type="entry name" value="Tetratricopeptide repeat domain"/>
    <property type="match status" value="1"/>
</dbReference>
<dbReference type="EMBL" id="CP002860">
    <property type="protein sequence ID" value="AEI51941.1"/>
    <property type="molecule type" value="Genomic_DNA"/>
</dbReference>
<evidence type="ECO:0008006" key="3">
    <source>
        <dbReference type="Google" id="ProtNLM"/>
    </source>
</evidence>
<dbReference type="InterPro" id="IPR011990">
    <property type="entry name" value="TPR-like_helical_dom_sf"/>
</dbReference>
<keyword evidence="2" id="KW-1185">Reference proteome</keyword>
<protein>
    <recommendedName>
        <fullName evidence="3">Tetratricopeptide repeat protein</fullName>
    </recommendedName>
</protein>
<reference evidence="1 2" key="2">
    <citation type="journal article" date="2012" name="Stand. Genomic Sci.">
        <title>Complete genome sequence of the aquatic bacterium Runella slithyformis type strain (LSU 4(T)).</title>
        <authorList>
            <person name="Copeland A."/>
            <person name="Zhang X."/>
            <person name="Misra M."/>
            <person name="Lapidus A."/>
            <person name="Nolan M."/>
            <person name="Lucas S."/>
            <person name="Deshpande S."/>
            <person name="Cheng J.F."/>
            <person name="Tapia R."/>
            <person name="Goodwin L.A."/>
            <person name="Pitluck S."/>
            <person name="Liolios K."/>
            <person name="Pagani I."/>
            <person name="Ivanova N."/>
            <person name="Mikhailova N."/>
            <person name="Pati A."/>
            <person name="Chen A."/>
            <person name="Palaniappan K."/>
            <person name="Land M."/>
            <person name="Hauser L."/>
            <person name="Pan C."/>
            <person name="Jeffries C.D."/>
            <person name="Detter J.C."/>
            <person name="Brambilla E.M."/>
            <person name="Rohde M."/>
            <person name="Djao O.D."/>
            <person name="Goker M."/>
            <person name="Sikorski J."/>
            <person name="Tindall B.J."/>
            <person name="Woyke T."/>
            <person name="Bristow J."/>
            <person name="Eisen J.A."/>
            <person name="Markowitz V."/>
            <person name="Hugenholtz P."/>
            <person name="Kyrpides N.C."/>
            <person name="Klenk H.P."/>
            <person name="Mavromatis K."/>
        </authorList>
    </citation>
    <scope>NUCLEOTIDE SEQUENCE [LARGE SCALE GENOMIC DNA]</scope>
    <source>
        <strain evidence="2">ATCC 29530 / DSM 19594 / LMG 11500 / NCIMB 11436 / LSU 4</strain>
    </source>
</reference>
<accession>A0A7U4E8Q2</accession>
<proteinExistence type="predicted"/>
<dbReference type="AlphaFoldDB" id="A0A7U4E8Q2"/>
<evidence type="ECO:0000313" key="1">
    <source>
        <dbReference type="EMBL" id="AEI51941.1"/>
    </source>
</evidence>
<dbReference type="SUPFAM" id="SSF48452">
    <property type="entry name" value="TPR-like"/>
    <property type="match status" value="1"/>
</dbReference>
<reference evidence="2" key="1">
    <citation type="submission" date="2011-06" db="EMBL/GenBank/DDBJ databases">
        <title>The complete genome of plasmid 1 of Runella slithyformis DSM 19594.</title>
        <authorList>
            <consortium name="US DOE Joint Genome Institute (JGI-PGF)"/>
            <person name="Lucas S."/>
            <person name="Han J."/>
            <person name="Lapidus A."/>
            <person name="Bruce D."/>
            <person name="Goodwin L."/>
            <person name="Pitluck S."/>
            <person name="Peters L."/>
            <person name="Kyrpides N."/>
            <person name="Mavromatis K."/>
            <person name="Ivanova N."/>
            <person name="Ovchinnikova G."/>
            <person name="Zhang X."/>
            <person name="Misra M."/>
            <person name="Detter J.C."/>
            <person name="Tapia R."/>
            <person name="Han C."/>
            <person name="Land M."/>
            <person name="Hauser L."/>
            <person name="Markowitz V."/>
            <person name="Cheng J.-F."/>
            <person name="Hugenholtz P."/>
            <person name="Woyke T."/>
            <person name="Wu D."/>
            <person name="Tindall B."/>
            <person name="Faehrich R."/>
            <person name="Brambilla E."/>
            <person name="Klenk H.-P."/>
            <person name="Eisen J.A."/>
        </authorList>
    </citation>
    <scope>NUCLEOTIDE SEQUENCE [LARGE SCALE GENOMIC DNA]</scope>
    <source>
        <strain evidence="2">ATCC 29530 / DSM 19594 / LMG 11500 / NCIMB 11436 / LSU 4</strain>
        <plasmid evidence="2">pRUNSL01</plasmid>
    </source>
</reference>
<dbReference type="KEGG" id="rsi:Runsl_5652"/>
<geneLocation type="plasmid" evidence="1 2">
    <name>pRUNSL01</name>
</geneLocation>
<keyword evidence="1" id="KW-0614">Plasmid</keyword>
<sequence>MLFIFVNQLQISDIQQIINNEFRLNEVVSVKDIAEIRGDFEIKHLIVKENAIWIPIDWANEAPPYLPAYPLKFTKNNLLAVIYTKLNNYEQAYPQAQASSELLKDIDTLNCIQHGVAVSMPDTPEKFDTDFDEYRFWHNAAVIAHYAELTHFIHYSVNRRYYERAFDLAPNDEFKAFTGKHWATLLLDADELSAAERLLTECIAFAISDNAKFELMNLQYGVWMKQLTAPYDAVLLEKIKQTLWEVLQYYERTQNQVQVALLLIDASQIANYSDSFSESLGYISRAVQLLEQENVPELVANAQYRKATLLYTWAQNGNPQFFRPAMDAYQQAVKVFTKENTPEVFAEIQHHLGVIYSEIPDEIKVKSVWAAVSVSSFKEALSYFTRETHPYEYARICNSYANALTKYPEAKLTDNYAKALDFYRQALEVRTADEYPYERALTILNFLETAWQVSVPEVEAQQQLFEEMTQKAGEVFKLVGDTKLLDEANSHLKLLHSLKLTF</sequence>
<dbReference type="Proteomes" id="UP000000493">
    <property type="component" value="Plasmid pRUNSL01"/>
</dbReference>